<dbReference type="AlphaFoldDB" id="A0A974H1W8"/>
<reference evidence="2" key="1">
    <citation type="journal article" date="2016" name="Nature">
        <title>Genome evolution in the allotetraploid frog Xenopus laevis.</title>
        <authorList>
            <person name="Session A.M."/>
            <person name="Uno Y."/>
            <person name="Kwon T."/>
            <person name="Chapman J.A."/>
            <person name="Toyoda A."/>
            <person name="Takahashi S."/>
            <person name="Fukui A."/>
            <person name="Hikosaka A."/>
            <person name="Suzuki A."/>
            <person name="Kondo M."/>
            <person name="van Heeringen S.J."/>
            <person name="Quigley I."/>
            <person name="Heinz S."/>
            <person name="Ogino H."/>
            <person name="Ochi H."/>
            <person name="Hellsten U."/>
            <person name="Lyons J.B."/>
            <person name="Simakov O."/>
            <person name="Putnam N."/>
            <person name="Stites J."/>
            <person name="Kuroki Y."/>
            <person name="Tanaka T."/>
            <person name="Michiue T."/>
            <person name="Watanabe M."/>
            <person name="Bogdanovic O."/>
            <person name="Lister R."/>
            <person name="Georgiou G."/>
            <person name="Paranjpe S.S."/>
            <person name="van Kruijsbergen I."/>
            <person name="Shu S."/>
            <person name="Carlson J."/>
            <person name="Kinoshita T."/>
            <person name="Ohta Y."/>
            <person name="Mawaribuchi S."/>
            <person name="Jenkins J."/>
            <person name="Grimwood J."/>
            <person name="Schmutz J."/>
            <person name="Mitros T."/>
            <person name="Mozaffari S.V."/>
            <person name="Suzuki Y."/>
            <person name="Haramoto Y."/>
            <person name="Yamamoto T.S."/>
            <person name="Takagi C."/>
            <person name="Heald R."/>
            <person name="Miller K."/>
            <person name="Haudenschild C."/>
            <person name="Kitzman J."/>
            <person name="Nakayama T."/>
            <person name="Izutsu Y."/>
            <person name="Robert J."/>
            <person name="Fortriede J."/>
            <person name="Burns K."/>
            <person name="Lotay V."/>
            <person name="Karimi K."/>
            <person name="Yasuoka Y."/>
            <person name="Dichmann D.S."/>
            <person name="Flajnik M.F."/>
            <person name="Houston D.W."/>
            <person name="Shendure J."/>
            <person name="DuPasquier L."/>
            <person name="Vize P.D."/>
            <person name="Zorn A.M."/>
            <person name="Ito M."/>
            <person name="Marcotte E.M."/>
            <person name="Wallingford J.B."/>
            <person name="Ito Y."/>
            <person name="Asashima M."/>
            <person name="Ueno N."/>
            <person name="Matsuda Y."/>
            <person name="Veenstra G.J."/>
            <person name="Fujiyama A."/>
            <person name="Harland R.M."/>
            <person name="Taira M."/>
            <person name="Rokhsar D.S."/>
        </authorList>
    </citation>
    <scope>NUCLEOTIDE SEQUENCE [LARGE SCALE GENOMIC DNA]</scope>
    <source>
        <strain evidence="2">J</strain>
    </source>
</reference>
<evidence type="ECO:0000313" key="2">
    <source>
        <dbReference type="Proteomes" id="UP000694892"/>
    </source>
</evidence>
<proteinExistence type="predicted"/>
<evidence type="ECO:0000313" key="1">
    <source>
        <dbReference type="EMBL" id="OCT61788.1"/>
    </source>
</evidence>
<gene>
    <name evidence="1" type="ORF">XELAEV_18047817mg</name>
</gene>
<organism evidence="1 2">
    <name type="scientific">Xenopus laevis</name>
    <name type="common">African clawed frog</name>
    <dbReference type="NCBI Taxonomy" id="8355"/>
    <lineage>
        <taxon>Eukaryota</taxon>
        <taxon>Metazoa</taxon>
        <taxon>Chordata</taxon>
        <taxon>Craniata</taxon>
        <taxon>Vertebrata</taxon>
        <taxon>Euteleostomi</taxon>
        <taxon>Amphibia</taxon>
        <taxon>Batrachia</taxon>
        <taxon>Anura</taxon>
        <taxon>Pipoidea</taxon>
        <taxon>Pipidae</taxon>
        <taxon>Xenopodinae</taxon>
        <taxon>Xenopus</taxon>
        <taxon>Xenopus</taxon>
    </lineage>
</organism>
<protein>
    <submittedName>
        <fullName evidence="1">Uncharacterized protein</fullName>
    </submittedName>
</protein>
<name>A0A974H1W8_XENLA</name>
<dbReference type="EMBL" id="CM004483">
    <property type="protein sequence ID" value="OCT61788.1"/>
    <property type="molecule type" value="Genomic_DNA"/>
</dbReference>
<dbReference type="Proteomes" id="UP000694892">
    <property type="component" value="Chromosome 9_10S"/>
</dbReference>
<sequence>MYCLDVLEILLTLKTPKKTLTVCQNYFFCHWNVQSIALQCDLIISEVQGANCTFTYDLHFFLVFFHFPMQGLDLRHN</sequence>
<accession>A0A974H1W8</accession>